<dbReference type="PANTHER" id="PTHR38340:SF1">
    <property type="entry name" value="S-LAYER PROTEIN"/>
    <property type="match status" value="1"/>
</dbReference>
<dbReference type="Pfam" id="PF17963">
    <property type="entry name" value="Big_9"/>
    <property type="match status" value="1"/>
</dbReference>
<dbReference type="InterPro" id="IPR019960">
    <property type="entry name" value="T1SS_VCA0849"/>
</dbReference>
<feature type="domain" description="Calx-beta" evidence="7">
    <location>
        <begin position="687"/>
        <end position="734"/>
    </location>
</feature>
<dbReference type="SUPFAM" id="SSF51120">
    <property type="entry name" value="beta-Roll"/>
    <property type="match status" value="1"/>
</dbReference>
<dbReference type="InterPro" id="IPR011049">
    <property type="entry name" value="Serralysin-like_metalloprot_C"/>
</dbReference>
<evidence type="ECO:0000256" key="3">
    <source>
        <dbReference type="ARBA" id="ARBA00022729"/>
    </source>
</evidence>
<comment type="subcellular location">
    <subcellularLocation>
        <location evidence="1">Secreted</location>
    </subcellularLocation>
</comment>
<comment type="caution">
    <text evidence="8">The sequence shown here is derived from an EMBL/GenBank/DDBJ whole genome shotgun (WGS) entry which is preliminary data.</text>
</comment>
<dbReference type="InterPro" id="IPR003644">
    <property type="entry name" value="Calx_beta"/>
</dbReference>
<feature type="region of interest" description="Disordered" evidence="6">
    <location>
        <begin position="33"/>
        <end position="58"/>
    </location>
</feature>
<evidence type="ECO:0000256" key="1">
    <source>
        <dbReference type="ARBA" id="ARBA00004613"/>
    </source>
</evidence>
<dbReference type="Pfam" id="PF03160">
    <property type="entry name" value="Calx-beta"/>
    <property type="match status" value="2"/>
</dbReference>
<organism evidence="8 9">
    <name type="scientific">Vibrio ouci</name>
    <dbReference type="NCBI Taxonomy" id="2499078"/>
    <lineage>
        <taxon>Bacteria</taxon>
        <taxon>Pseudomonadati</taxon>
        <taxon>Pseudomonadota</taxon>
        <taxon>Gammaproteobacteria</taxon>
        <taxon>Vibrionales</taxon>
        <taxon>Vibrionaceae</taxon>
        <taxon>Vibrio</taxon>
    </lineage>
</organism>
<dbReference type="Gene3D" id="2.60.40.2810">
    <property type="match status" value="1"/>
</dbReference>
<dbReference type="PANTHER" id="PTHR38340">
    <property type="entry name" value="S-LAYER PROTEIN"/>
    <property type="match status" value="1"/>
</dbReference>
<dbReference type="Pfam" id="PF00353">
    <property type="entry name" value="HemolysinCabind"/>
    <property type="match status" value="2"/>
</dbReference>
<sequence>VQVSVDTANDKIFEGTETFKLDATAAATVGGESFDLSASGNGSITDERDNPPESEDFTASVASTGKTQIVFDHTDPDKDHISDDEDDAANKDVHVVITELPDHGTLYYNGVEITEDQLYSGAGDTQYDKFDPDLIEYEPDADSEGFVLGLHSSADEKPLGEDDQSASREDFYNWGTEVNSTTRELDLGGNDKVIISSNGGALTQYRGDATAKHVGHGIGIGAGQGINDGEVLSIDFATRPADSITLGLDGLGGYFEKGLGNSNESSVEITVYFEGGSKTFTYQKGPSGNDDLFHELTIPSAGFELPDGTEITRVELTTDGPGNWELRYLETELSDAFDYRAVDSDGNFSEESTVTIADQNADPVAVNDPEGFSVSLGSLNDAGSWQSDGASMSASYQGVAQDVTEVGIKRGVGGHENGGIEEQIQFNRDEGVSEQLEITLEKPATQFSFEVSNLFKGEGGSGNHEQGKWIAYLDGVVVASDTFIANTGKSTGSYTVDLNGKAFDSIVFESTDFVDVPARGSDSSDYFLTGFAASSPEGAYAVNQGGVLEVPLSELLANDSDPDNDSIRITYVYGEQHGEAYIKEGKVYFDLDDDFVGTTEFKYQITDDNGGFDEATVKVIVNPEPTTASVDGISLLSSSVDEGQSLAYKVALDESTLTEARFKVTLTGAQGDTADGDDVDLSKVVFTNGVTYDQATDEVVVPVGVKDFTILIPTINDSAHEGDETYTVTIDGKTATGTIIDNDVTIKVHDAPRVNEGEQALFKVELSEATSDKHYVKFEATTIGYDSETDDIDVDSLIYEYRDINGYFQTATVVDGYVEIPAGVTELRVSVQTVPDDKFEWTEKFGLHIIATKSEVGSNSSIDEASSDLVGVGSIKLDNADNPTLTLSNATPVDEGDSAVFVANLSKVSEASIDMKVEFVFSANASLEDLALDSAKPYEGVTVTYLHKGQLKTIEVDETDGTFTLPARVTDFKVNVDTVDDGRAENSESFNIKLSEVPFVSPTDGSSDVIINHGQLGVTASGTILDNDGNNNDGLPTAGSFPLSSEHSVVRVEFADKATDDEDDQDDSKVTSVRLESLPTEGDLYYKDAESGSFVKITQEMIKPTADGVEPLEFPDDTEVYYVVDRANAVAESGIDRNNSSSISEGSLTHQGITLSGGSIVAHQFVNDGQVQYDGNPAQGGYYTATGDEQGKGKETQFGEYISIKSDQGNMSSLTIDFDSLNGQIKKTKIVAHLFDNGQPVGEVELTITDSDKDDHNHAGMAVILPTSVVPVTTFDEVRLTVKDNVTGGFNIAGIQVTAVGDVAINDSFDYWAVDSDDQLSPTTGTVTIDASTAVGEKEPGGVDNVVYLQGFGLDWSKSAATIFESESKRFLDYDPINGAVIDVGIASDTVTMGSGSDTIYLGEGHSPGVDLNVDPNAHDQALIDFATNTYDNMFDTLGDEDSGLKGYNGASNPGLDVAQAGGGNDVVYGEGGQDIIFGGTGHDILDGGEGDDAVRGGSGNDTIIGGAGNDILVGDDGADIFKWVDADLDDSVDIIKDFDKDEGDKIDLSDLFEGDTNDVDQIIADHISVTESSDAEHHAEIIVTKGTDKVTIELEGWSMSDLTDQVLKDILIIKD</sequence>
<dbReference type="Gene3D" id="2.150.10.10">
    <property type="entry name" value="Serralysin-like metalloprotease, C-terminal"/>
    <property type="match status" value="1"/>
</dbReference>
<dbReference type="InterPro" id="IPR018511">
    <property type="entry name" value="Hemolysin-typ_Ca-bd_CS"/>
</dbReference>
<dbReference type="NCBIfam" id="TIGR03661">
    <property type="entry name" value="T1SS_VCA0849"/>
    <property type="match status" value="1"/>
</dbReference>
<feature type="domain" description="Calx-beta" evidence="7">
    <location>
        <begin position="962"/>
        <end position="1002"/>
    </location>
</feature>
<accession>A0A4Y8W910</accession>
<keyword evidence="2" id="KW-0964">Secreted</keyword>
<dbReference type="GO" id="GO:0005576">
    <property type="term" value="C:extracellular region"/>
    <property type="evidence" value="ECO:0007669"/>
    <property type="project" value="UniProtKB-SubCell"/>
</dbReference>
<evidence type="ECO:0000256" key="2">
    <source>
        <dbReference type="ARBA" id="ARBA00022525"/>
    </source>
</evidence>
<dbReference type="GO" id="GO:0007154">
    <property type="term" value="P:cell communication"/>
    <property type="evidence" value="ECO:0007669"/>
    <property type="project" value="InterPro"/>
</dbReference>
<dbReference type="InterPro" id="IPR018247">
    <property type="entry name" value="EF_Hand_1_Ca_BS"/>
</dbReference>
<gene>
    <name evidence="8" type="ORF">ELS82_22430</name>
</gene>
<dbReference type="Gene3D" id="2.60.40.2030">
    <property type="match status" value="2"/>
</dbReference>
<protein>
    <submittedName>
        <fullName evidence="8">Calcium-binding protein</fullName>
    </submittedName>
</protein>
<evidence type="ECO:0000256" key="4">
    <source>
        <dbReference type="ARBA" id="ARBA00022737"/>
    </source>
</evidence>
<dbReference type="InterPro" id="IPR050557">
    <property type="entry name" value="RTX_toxin/Mannuronan_C5-epim"/>
</dbReference>
<reference evidence="8 9" key="1">
    <citation type="submission" date="2019-01" db="EMBL/GenBank/DDBJ databases">
        <title>Vibrio BEI176 sp. nov, a marine bacterium isolated from China: eastern marignal seas.</title>
        <authorList>
            <person name="Li B."/>
        </authorList>
    </citation>
    <scope>NUCLEOTIDE SEQUENCE [LARGE SCALE GENOMIC DNA]</scope>
    <source>
        <strain evidence="8 9">BEI176</strain>
    </source>
</reference>
<evidence type="ECO:0000313" key="8">
    <source>
        <dbReference type="EMBL" id="TFH89399.1"/>
    </source>
</evidence>
<keyword evidence="5" id="KW-0106">Calcium</keyword>
<dbReference type="GO" id="GO:0005509">
    <property type="term" value="F:calcium ion binding"/>
    <property type="evidence" value="ECO:0007669"/>
    <property type="project" value="InterPro"/>
</dbReference>
<dbReference type="PRINTS" id="PR00313">
    <property type="entry name" value="CABNDNGRPT"/>
</dbReference>
<dbReference type="PROSITE" id="PS00018">
    <property type="entry name" value="EF_HAND_1"/>
    <property type="match status" value="1"/>
</dbReference>
<dbReference type="PROSITE" id="PS00330">
    <property type="entry name" value="HEMOLYSIN_CALCIUM"/>
    <property type="match status" value="1"/>
</dbReference>
<feature type="non-terminal residue" evidence="8">
    <location>
        <position position="1"/>
    </location>
</feature>
<dbReference type="OrthoDB" id="5918423at2"/>
<keyword evidence="3" id="KW-0732">Signal</keyword>
<dbReference type="EMBL" id="SATR01000071">
    <property type="protein sequence ID" value="TFH89399.1"/>
    <property type="molecule type" value="Genomic_DNA"/>
</dbReference>
<dbReference type="SUPFAM" id="SSF141072">
    <property type="entry name" value="CalX-like"/>
    <property type="match status" value="3"/>
</dbReference>
<evidence type="ECO:0000256" key="6">
    <source>
        <dbReference type="SAM" id="MobiDB-lite"/>
    </source>
</evidence>
<keyword evidence="4" id="KW-0677">Repeat</keyword>
<dbReference type="InterPro" id="IPR038081">
    <property type="entry name" value="CalX-like_sf"/>
</dbReference>
<keyword evidence="9" id="KW-1185">Reference proteome</keyword>
<dbReference type="InterPro" id="IPR001343">
    <property type="entry name" value="Hemolysn_Ca-bd"/>
</dbReference>
<evidence type="ECO:0000256" key="5">
    <source>
        <dbReference type="ARBA" id="ARBA00022837"/>
    </source>
</evidence>
<dbReference type="GO" id="GO:0016020">
    <property type="term" value="C:membrane"/>
    <property type="evidence" value="ECO:0007669"/>
    <property type="project" value="InterPro"/>
</dbReference>
<dbReference type="RefSeq" id="WP_134837428.1">
    <property type="nucleotide sequence ID" value="NZ_SATR01000071.1"/>
</dbReference>
<proteinExistence type="predicted"/>
<dbReference type="Proteomes" id="UP000297753">
    <property type="component" value="Unassembled WGS sequence"/>
</dbReference>
<evidence type="ECO:0000313" key="9">
    <source>
        <dbReference type="Proteomes" id="UP000297753"/>
    </source>
</evidence>
<evidence type="ECO:0000259" key="7">
    <source>
        <dbReference type="Pfam" id="PF03160"/>
    </source>
</evidence>
<name>A0A4Y8W910_9VIBR</name>